<organism evidence="3 4">
    <name type="scientific">Papaver atlanticum</name>
    <dbReference type="NCBI Taxonomy" id="357466"/>
    <lineage>
        <taxon>Eukaryota</taxon>
        <taxon>Viridiplantae</taxon>
        <taxon>Streptophyta</taxon>
        <taxon>Embryophyta</taxon>
        <taxon>Tracheophyta</taxon>
        <taxon>Spermatophyta</taxon>
        <taxon>Magnoliopsida</taxon>
        <taxon>Ranunculales</taxon>
        <taxon>Papaveraceae</taxon>
        <taxon>Papaveroideae</taxon>
        <taxon>Papaver</taxon>
    </lineage>
</organism>
<protein>
    <recommendedName>
        <fullName evidence="2">GBF-interacting protein 1 N-terminal domain-containing protein</fullName>
    </recommendedName>
</protein>
<dbReference type="CDD" id="cd14279">
    <property type="entry name" value="CUE"/>
    <property type="match status" value="1"/>
</dbReference>
<feature type="compositionally biased region" description="Basic and acidic residues" evidence="1">
    <location>
        <begin position="108"/>
        <end position="120"/>
    </location>
</feature>
<dbReference type="InterPro" id="IPR009060">
    <property type="entry name" value="UBA-like_sf"/>
</dbReference>
<evidence type="ECO:0000313" key="4">
    <source>
        <dbReference type="Proteomes" id="UP001202328"/>
    </source>
</evidence>
<evidence type="ECO:0000259" key="2">
    <source>
        <dbReference type="Pfam" id="PF06972"/>
    </source>
</evidence>
<feature type="region of interest" description="Disordered" evidence="1">
    <location>
        <begin position="1"/>
        <end position="27"/>
    </location>
</feature>
<keyword evidence="4" id="KW-1185">Reference proteome</keyword>
<dbReference type="PANTHER" id="PTHR47070:SF2">
    <property type="entry name" value="OS06G0206100 PROTEIN"/>
    <property type="match status" value="1"/>
</dbReference>
<dbReference type="AlphaFoldDB" id="A0AAD4T4B5"/>
<evidence type="ECO:0000313" key="3">
    <source>
        <dbReference type="EMBL" id="KAI3934492.1"/>
    </source>
</evidence>
<reference evidence="3" key="1">
    <citation type="submission" date="2022-04" db="EMBL/GenBank/DDBJ databases">
        <title>A functionally conserved STORR gene fusion in Papaver species that diverged 16.8 million years ago.</title>
        <authorList>
            <person name="Catania T."/>
        </authorList>
    </citation>
    <scope>NUCLEOTIDE SEQUENCE</scope>
    <source>
        <strain evidence="3">S-188037</strain>
    </source>
</reference>
<feature type="compositionally biased region" description="Low complexity" evidence="1">
    <location>
        <begin position="357"/>
        <end position="372"/>
    </location>
</feature>
<feature type="compositionally biased region" description="Polar residues" evidence="1">
    <location>
        <begin position="158"/>
        <end position="187"/>
    </location>
</feature>
<feature type="compositionally biased region" description="Basic and acidic residues" evidence="1">
    <location>
        <begin position="148"/>
        <end position="157"/>
    </location>
</feature>
<gene>
    <name evidence="3" type="ORF">MKW98_005437</name>
</gene>
<feature type="compositionally biased region" description="Polar residues" evidence="1">
    <location>
        <begin position="409"/>
        <end position="422"/>
    </location>
</feature>
<dbReference type="SUPFAM" id="SSF46934">
    <property type="entry name" value="UBA-like"/>
    <property type="match status" value="1"/>
</dbReference>
<dbReference type="Proteomes" id="UP001202328">
    <property type="component" value="Unassembled WGS sequence"/>
</dbReference>
<dbReference type="Pfam" id="PF06972">
    <property type="entry name" value="GIP1_N"/>
    <property type="match status" value="1"/>
</dbReference>
<feature type="region of interest" description="Disordered" evidence="1">
    <location>
        <begin position="312"/>
        <end position="422"/>
    </location>
</feature>
<accession>A0AAD4T4B5</accession>
<feature type="domain" description="GBF-interacting protein 1 N-terminal" evidence="2">
    <location>
        <begin position="29"/>
        <end position="84"/>
    </location>
</feature>
<feature type="region of interest" description="Disordered" evidence="1">
    <location>
        <begin position="104"/>
        <end position="228"/>
    </location>
</feature>
<dbReference type="InterPro" id="IPR009719">
    <property type="entry name" value="GIP1_N"/>
</dbReference>
<proteinExistence type="predicted"/>
<dbReference type="EMBL" id="JAJJMB010006510">
    <property type="protein sequence ID" value="KAI3934492.1"/>
    <property type="molecule type" value="Genomic_DNA"/>
</dbReference>
<evidence type="ECO:0000256" key="1">
    <source>
        <dbReference type="SAM" id="MobiDB-lite"/>
    </source>
</evidence>
<comment type="caution">
    <text evidence="3">The sequence shown here is derived from an EMBL/GenBank/DDBJ whole genome shotgun (WGS) entry which is preliminary data.</text>
</comment>
<feature type="compositionally biased region" description="Polar residues" evidence="1">
    <location>
        <begin position="313"/>
        <end position="356"/>
    </location>
</feature>
<feature type="region of interest" description="Disordered" evidence="1">
    <location>
        <begin position="513"/>
        <end position="544"/>
    </location>
</feature>
<feature type="region of interest" description="Disordered" evidence="1">
    <location>
        <begin position="244"/>
        <end position="270"/>
    </location>
</feature>
<sequence length="868" mass="93573">MVVSGGGSRLEEGGETTSTEGTPMLSEPIKETIKSIKEIFGNHSDADIYSMLKETNMDPNETSQKLLYQDPFHVVTRRRDKKKENTGFRRPAENTGFRRSVENTGFRRPAEPRTEPEHKVVVTRSQPPTNRNSRRGGYNHNIQSGTSREFRIVRDNRVNQNSPTETKPGSVQCSTSSNTQVAPNASEKSIGVRVDHRDAAGTRNKEGTKPTAAHNGPSGSGRHAQDVYSNGTQGKEVFAQIRTTIRSPGSRVQNSKPYDSRPRSSASTTTNSVVGVYSSSSDPVHVPSPDSRFSGAVGAIKREVGVVGVRKQPSANMPKNPTITPSNSSLGKDVTVSSGSIETSTALNKTDQVSQPTVSSGTVSSRSFSSSGKAHQPVAGHQKAPQANKAWKRKTSQKSRVANPGVIGKTSTSVARSPKNSAGLTKEAVDLQEKLPEVNIFENQHVIIPEHLRVPEADRSHLTFGTFDSSNSFVASGFQSFVGAEQPNAEPSEGVSAPPASTEDVNQIDILDAPSRNSESDSPASAHESAERPLPENNMSTSPRNLESYVDIGLVRNSSTSYTPAEPQEHHGPSEVSSFQVYDPQAAYDMRFYRSAMDESAQDQVLPQQEALTSHVANSIPASTVAMMQQQPVPQMYPQVHVSHYPNFMPYRQFISPMYVPPMVPSYSSNPTYAHPPNGSSYLLMPGTSSHMAATGLKYGTQQFKPIPAGNHPSGFGNFANPGGYPMNAQGPIGVGSGLEDSARLKYKDASSIYITNPQAETSEIWIQTPREIPGMQSNPYFNMQGQAPHGPYMQSHTGHASYNGATPQAAHVQFPGLYHPAPQPSPIGNPHHMVSGMGGNVPGAAPGGQVGPYQQSQMSHLNWAANF</sequence>
<dbReference type="PANTHER" id="PTHR47070">
    <property type="entry name" value="HYDROXYPROLINE-RICH GLYCOPROTEIN-LIKE"/>
    <property type="match status" value="1"/>
</dbReference>
<feature type="compositionally biased region" description="Basic and acidic residues" evidence="1">
    <location>
        <begin position="193"/>
        <end position="208"/>
    </location>
</feature>
<name>A0AAD4T4B5_9MAGN</name>